<feature type="transmembrane region" description="Helical" evidence="9">
    <location>
        <begin position="407"/>
        <end position="429"/>
    </location>
</feature>
<sequence length="545" mass="58701">MEGTNKLAEKEIISSDTSNNSEIENGSLQQGPREDDTHLGGYKLFAVCVAVCLAIFLVALDNSIIATAIPKITADFHSLPDVGWYASAYLLTTCSFELMFGKFYTFYSIKWVFLFACAVFEIGSLICGVSPNSTALIVGRAIAGIGAAGIFTGAYVIIAHSVRMAKRAAYTGMIGGMYGIASVAGPLMGGAFSDNATWRWCFYINLPVGGIAIFAILFFFDSPPQVAKGSTGLAQKFKEFDPIGTLAFVPAIVCLLIAMQWGGTKYAWSNGRIIALLVLFGVLLIAFFIIQAWKGETATVPPRLIKNRQQIAASFFAFCFGGSFFVMIYYIPIWFQAVQGVSPVESGIRNLPFLLGVTFMTIISGAMITNLGWHTPWAYFCTVFMALGAGLTMTFKVDTGISKWFGYQVIFGFGAGAGFQQPVVAVQTILKPADVPVGTTIILFIQLFGGAVFASVATNIFNTHLVTNLIKNVPGVDAQTIVNAGATSLNRVVAPEYLQQVLVEYNAAIVETFKLALILACASSIGCALMQYTSVKEKKPEQVEE</sequence>
<dbReference type="FunFam" id="1.20.1720.10:FF:000012">
    <property type="entry name" value="MFS toxin efflux pump (AflT)"/>
    <property type="match status" value="1"/>
</dbReference>
<evidence type="ECO:0000256" key="2">
    <source>
        <dbReference type="ARBA" id="ARBA00007520"/>
    </source>
</evidence>
<dbReference type="SUPFAM" id="SSF103473">
    <property type="entry name" value="MFS general substrate transporter"/>
    <property type="match status" value="1"/>
</dbReference>
<accession>A0A2J6PDD1</accession>
<comment type="similarity">
    <text evidence="2">Belongs to the major facilitator superfamily. TCR/Tet family.</text>
</comment>
<evidence type="ECO:0000256" key="9">
    <source>
        <dbReference type="SAM" id="Phobius"/>
    </source>
</evidence>
<feature type="transmembrane region" description="Helical" evidence="9">
    <location>
        <begin position="197"/>
        <end position="220"/>
    </location>
</feature>
<proteinExistence type="inferred from homology"/>
<gene>
    <name evidence="11" type="ORF">NA56DRAFT_587825</name>
</gene>
<evidence type="ECO:0000256" key="8">
    <source>
        <dbReference type="ARBA" id="ARBA00023180"/>
    </source>
</evidence>
<evidence type="ECO:0000256" key="5">
    <source>
        <dbReference type="ARBA" id="ARBA00022692"/>
    </source>
</evidence>
<keyword evidence="3" id="KW-0813">Transport</keyword>
<feature type="transmembrane region" description="Helical" evidence="9">
    <location>
        <begin position="170"/>
        <end position="191"/>
    </location>
</feature>
<protein>
    <submittedName>
        <fullName evidence="11">MFS multidrug transporter</fullName>
    </submittedName>
</protein>
<feature type="transmembrane region" description="Helical" evidence="9">
    <location>
        <begin position="82"/>
        <end position="100"/>
    </location>
</feature>
<dbReference type="FunFam" id="1.20.1250.20:FF:000489">
    <property type="entry name" value="MFS general substrate transporter"/>
    <property type="match status" value="1"/>
</dbReference>
<dbReference type="PANTHER" id="PTHR23501:SF199">
    <property type="entry name" value="MFS EFFLUX TRANSPORTER INPD-RELATED"/>
    <property type="match status" value="1"/>
</dbReference>
<dbReference type="InterPro" id="IPR036259">
    <property type="entry name" value="MFS_trans_sf"/>
</dbReference>
<name>A0A2J6PDD1_9HELO</name>
<dbReference type="InterPro" id="IPR011701">
    <property type="entry name" value="MFS"/>
</dbReference>
<feature type="domain" description="Major facilitator superfamily (MFS) profile" evidence="10">
    <location>
        <begin position="47"/>
        <end position="539"/>
    </location>
</feature>
<feature type="transmembrane region" description="Helical" evidence="9">
    <location>
        <begin position="240"/>
        <end position="261"/>
    </location>
</feature>
<feature type="transmembrane region" description="Helical" evidence="9">
    <location>
        <begin position="311"/>
        <end position="331"/>
    </location>
</feature>
<feature type="transmembrane region" description="Helical" evidence="9">
    <location>
        <begin position="137"/>
        <end position="158"/>
    </location>
</feature>
<evidence type="ECO:0000256" key="1">
    <source>
        <dbReference type="ARBA" id="ARBA00004651"/>
    </source>
</evidence>
<dbReference type="EMBL" id="KZ613569">
    <property type="protein sequence ID" value="PMD12050.1"/>
    <property type="molecule type" value="Genomic_DNA"/>
</dbReference>
<dbReference type="PRINTS" id="PR01036">
    <property type="entry name" value="TCRTETB"/>
</dbReference>
<feature type="transmembrane region" description="Helical" evidence="9">
    <location>
        <begin position="377"/>
        <end position="395"/>
    </location>
</feature>
<feature type="transmembrane region" description="Helical" evidence="9">
    <location>
        <begin position="441"/>
        <end position="461"/>
    </location>
</feature>
<keyword evidence="8" id="KW-0325">Glycoprotein</keyword>
<evidence type="ECO:0000256" key="7">
    <source>
        <dbReference type="ARBA" id="ARBA00023136"/>
    </source>
</evidence>
<keyword evidence="5 9" id="KW-0812">Transmembrane</keyword>
<dbReference type="InterPro" id="IPR020846">
    <property type="entry name" value="MFS_dom"/>
</dbReference>
<keyword evidence="7 9" id="KW-0472">Membrane</keyword>
<organism evidence="11 12">
    <name type="scientific">Hyaloscypha hepaticicola</name>
    <dbReference type="NCBI Taxonomy" id="2082293"/>
    <lineage>
        <taxon>Eukaryota</taxon>
        <taxon>Fungi</taxon>
        <taxon>Dikarya</taxon>
        <taxon>Ascomycota</taxon>
        <taxon>Pezizomycotina</taxon>
        <taxon>Leotiomycetes</taxon>
        <taxon>Helotiales</taxon>
        <taxon>Hyaloscyphaceae</taxon>
        <taxon>Hyaloscypha</taxon>
    </lineage>
</organism>
<keyword evidence="6 9" id="KW-1133">Transmembrane helix</keyword>
<reference evidence="11 12" key="1">
    <citation type="submission" date="2016-05" db="EMBL/GenBank/DDBJ databases">
        <title>A degradative enzymes factory behind the ericoid mycorrhizal symbiosis.</title>
        <authorList>
            <consortium name="DOE Joint Genome Institute"/>
            <person name="Martino E."/>
            <person name="Morin E."/>
            <person name="Grelet G."/>
            <person name="Kuo A."/>
            <person name="Kohler A."/>
            <person name="Daghino S."/>
            <person name="Barry K."/>
            <person name="Choi C."/>
            <person name="Cichocki N."/>
            <person name="Clum A."/>
            <person name="Copeland A."/>
            <person name="Hainaut M."/>
            <person name="Haridas S."/>
            <person name="Labutti K."/>
            <person name="Lindquist E."/>
            <person name="Lipzen A."/>
            <person name="Khouja H.-R."/>
            <person name="Murat C."/>
            <person name="Ohm R."/>
            <person name="Olson A."/>
            <person name="Spatafora J."/>
            <person name="Veneault-Fourrey C."/>
            <person name="Henrissat B."/>
            <person name="Grigoriev I."/>
            <person name="Martin F."/>
            <person name="Perotto S."/>
        </authorList>
    </citation>
    <scope>NUCLEOTIDE SEQUENCE [LARGE SCALE GENOMIC DNA]</scope>
    <source>
        <strain evidence="11 12">UAMH 7357</strain>
    </source>
</reference>
<dbReference type="GO" id="GO:0005886">
    <property type="term" value="C:plasma membrane"/>
    <property type="evidence" value="ECO:0007669"/>
    <property type="project" value="UniProtKB-SubCell"/>
</dbReference>
<dbReference type="GO" id="GO:0022857">
    <property type="term" value="F:transmembrane transporter activity"/>
    <property type="evidence" value="ECO:0007669"/>
    <property type="project" value="InterPro"/>
</dbReference>
<keyword evidence="4" id="KW-1003">Cell membrane</keyword>
<evidence type="ECO:0000259" key="10">
    <source>
        <dbReference type="PROSITE" id="PS50850"/>
    </source>
</evidence>
<keyword evidence="12" id="KW-1185">Reference proteome</keyword>
<feature type="transmembrane region" description="Helical" evidence="9">
    <location>
        <begin position="513"/>
        <end position="532"/>
    </location>
</feature>
<feature type="transmembrane region" description="Helical" evidence="9">
    <location>
        <begin position="112"/>
        <end position="131"/>
    </location>
</feature>
<dbReference type="Pfam" id="PF07690">
    <property type="entry name" value="MFS_1"/>
    <property type="match status" value="1"/>
</dbReference>
<evidence type="ECO:0000256" key="6">
    <source>
        <dbReference type="ARBA" id="ARBA00022989"/>
    </source>
</evidence>
<dbReference type="PROSITE" id="PS50850">
    <property type="entry name" value="MFS"/>
    <property type="match status" value="1"/>
</dbReference>
<evidence type="ECO:0000313" key="11">
    <source>
        <dbReference type="EMBL" id="PMD12050.1"/>
    </source>
</evidence>
<dbReference type="PANTHER" id="PTHR23501">
    <property type="entry name" value="MAJOR FACILITATOR SUPERFAMILY"/>
    <property type="match status" value="1"/>
</dbReference>
<evidence type="ECO:0000256" key="3">
    <source>
        <dbReference type="ARBA" id="ARBA00022448"/>
    </source>
</evidence>
<dbReference type="CDD" id="cd17502">
    <property type="entry name" value="MFS_Azr1_MDR_like"/>
    <property type="match status" value="1"/>
</dbReference>
<dbReference type="AlphaFoldDB" id="A0A2J6PDD1"/>
<dbReference type="Gene3D" id="1.20.1720.10">
    <property type="entry name" value="Multidrug resistance protein D"/>
    <property type="match status" value="1"/>
</dbReference>
<dbReference type="Proteomes" id="UP000235672">
    <property type="component" value="Unassembled WGS sequence"/>
</dbReference>
<evidence type="ECO:0000256" key="4">
    <source>
        <dbReference type="ARBA" id="ARBA00022475"/>
    </source>
</evidence>
<comment type="subcellular location">
    <subcellularLocation>
        <location evidence="1">Cell membrane</location>
        <topology evidence="1">Multi-pass membrane protein</topology>
    </subcellularLocation>
</comment>
<dbReference type="OrthoDB" id="10021397at2759"/>
<dbReference type="FunFam" id="1.20.1250.20:FF:000196">
    <property type="entry name" value="MFS toxin efflux pump (AflT)"/>
    <property type="match status" value="1"/>
</dbReference>
<feature type="transmembrane region" description="Helical" evidence="9">
    <location>
        <begin position="351"/>
        <end position="370"/>
    </location>
</feature>
<feature type="transmembrane region" description="Helical" evidence="9">
    <location>
        <begin position="44"/>
        <end position="70"/>
    </location>
</feature>
<feature type="transmembrane region" description="Helical" evidence="9">
    <location>
        <begin position="273"/>
        <end position="290"/>
    </location>
</feature>
<evidence type="ECO:0000313" key="12">
    <source>
        <dbReference type="Proteomes" id="UP000235672"/>
    </source>
</evidence>
<dbReference type="Gene3D" id="1.20.1250.20">
    <property type="entry name" value="MFS general substrate transporter like domains"/>
    <property type="match status" value="1"/>
</dbReference>